<keyword evidence="3" id="KW-1185">Reference proteome</keyword>
<feature type="region of interest" description="Disordered" evidence="1">
    <location>
        <begin position="75"/>
        <end position="106"/>
    </location>
</feature>
<evidence type="ECO:0000313" key="2">
    <source>
        <dbReference type="EMBL" id="TFK06976.1"/>
    </source>
</evidence>
<gene>
    <name evidence="2" type="ORF">DR999_PMT10139</name>
</gene>
<comment type="caution">
    <text evidence="2">The sequence shown here is derived from an EMBL/GenBank/DDBJ whole genome shotgun (WGS) entry which is preliminary data.</text>
</comment>
<organism evidence="2 3">
    <name type="scientific">Platysternon megacephalum</name>
    <name type="common">big-headed turtle</name>
    <dbReference type="NCBI Taxonomy" id="55544"/>
    <lineage>
        <taxon>Eukaryota</taxon>
        <taxon>Metazoa</taxon>
        <taxon>Chordata</taxon>
        <taxon>Craniata</taxon>
        <taxon>Vertebrata</taxon>
        <taxon>Euteleostomi</taxon>
        <taxon>Archelosauria</taxon>
        <taxon>Testudinata</taxon>
        <taxon>Testudines</taxon>
        <taxon>Cryptodira</taxon>
        <taxon>Durocryptodira</taxon>
        <taxon>Testudinoidea</taxon>
        <taxon>Platysternidae</taxon>
        <taxon>Platysternon</taxon>
    </lineage>
</organism>
<dbReference type="EMBL" id="QXTE01000090">
    <property type="protein sequence ID" value="TFK06976.1"/>
    <property type="molecule type" value="Genomic_DNA"/>
</dbReference>
<sequence>MSLPALSSVVRVVGLPCALRREPWRLRGRAPERRSLGTRALCPVWGGAGRAEGGFQHTLSPQALSSWLLEGGGTGQLVASRSEQEAASLASGNSSRPSGKGQEGVN</sequence>
<dbReference type="AlphaFoldDB" id="A0A4D9EA04"/>
<evidence type="ECO:0000256" key="1">
    <source>
        <dbReference type="SAM" id="MobiDB-lite"/>
    </source>
</evidence>
<proteinExistence type="predicted"/>
<reference evidence="2 3" key="1">
    <citation type="submission" date="2019-04" db="EMBL/GenBank/DDBJ databases">
        <title>Draft genome of the big-headed turtle Platysternon megacephalum.</title>
        <authorList>
            <person name="Gong S."/>
        </authorList>
    </citation>
    <scope>NUCLEOTIDE SEQUENCE [LARGE SCALE GENOMIC DNA]</scope>
    <source>
        <strain evidence="2">DO16091913</strain>
        <tissue evidence="2">Muscle</tissue>
    </source>
</reference>
<protein>
    <submittedName>
        <fullName evidence="2">Regulatory factor X-associated protein</fullName>
    </submittedName>
</protein>
<evidence type="ECO:0000313" key="3">
    <source>
        <dbReference type="Proteomes" id="UP000297703"/>
    </source>
</evidence>
<reference evidence="2 3" key="2">
    <citation type="submission" date="2019-04" db="EMBL/GenBank/DDBJ databases">
        <title>The genome sequence of big-headed turtle.</title>
        <authorList>
            <person name="Gong S."/>
        </authorList>
    </citation>
    <scope>NUCLEOTIDE SEQUENCE [LARGE SCALE GENOMIC DNA]</scope>
    <source>
        <strain evidence="2">DO16091913</strain>
        <tissue evidence="2">Muscle</tissue>
    </source>
</reference>
<name>A0A4D9EA04_9SAUR</name>
<dbReference type="Proteomes" id="UP000297703">
    <property type="component" value="Unassembled WGS sequence"/>
</dbReference>
<accession>A0A4D9EA04</accession>